<dbReference type="InterPro" id="IPR002018">
    <property type="entry name" value="CarbesteraseB"/>
</dbReference>
<dbReference type="PANTHER" id="PTHR43142:SF1">
    <property type="entry name" value="CARBOXYLIC ESTER HYDROLASE"/>
    <property type="match status" value="1"/>
</dbReference>
<dbReference type="InterPro" id="IPR029058">
    <property type="entry name" value="AB_hydrolase_fold"/>
</dbReference>
<keyword evidence="3" id="KW-0378">Hydrolase</keyword>
<protein>
    <recommendedName>
        <fullName evidence="6">carboxylesterase</fullName>
        <ecNumber evidence="6">3.1.1.1</ecNumber>
    </recommendedName>
</protein>
<dbReference type="EC" id="3.1.1.1" evidence="6"/>
<feature type="domain" description="Carboxylesterase type B" evidence="7">
    <location>
        <begin position="33"/>
        <end position="560"/>
    </location>
</feature>
<evidence type="ECO:0000313" key="9">
    <source>
        <dbReference type="Proteomes" id="UP000095300"/>
    </source>
</evidence>
<dbReference type="STRING" id="35570.A0A1I8PF73"/>
<accession>A0A1I8PF73</accession>
<dbReference type="PANTHER" id="PTHR43142">
    <property type="entry name" value="CARBOXYLIC ESTER HYDROLASE"/>
    <property type="match status" value="1"/>
</dbReference>
<keyword evidence="2" id="KW-0719">Serine esterase</keyword>
<name>A0A1I8PF73_STOCA</name>
<organism evidence="8 9">
    <name type="scientific">Stomoxys calcitrans</name>
    <name type="common">Stable fly</name>
    <name type="synonym">Conops calcitrans</name>
    <dbReference type="NCBI Taxonomy" id="35570"/>
    <lineage>
        <taxon>Eukaryota</taxon>
        <taxon>Metazoa</taxon>
        <taxon>Ecdysozoa</taxon>
        <taxon>Arthropoda</taxon>
        <taxon>Hexapoda</taxon>
        <taxon>Insecta</taxon>
        <taxon>Pterygota</taxon>
        <taxon>Neoptera</taxon>
        <taxon>Endopterygota</taxon>
        <taxon>Diptera</taxon>
        <taxon>Brachycera</taxon>
        <taxon>Muscomorpha</taxon>
        <taxon>Muscoidea</taxon>
        <taxon>Muscidae</taxon>
        <taxon>Stomoxys</taxon>
    </lineage>
</organism>
<keyword evidence="9" id="KW-1185">Reference proteome</keyword>
<evidence type="ECO:0000259" key="7">
    <source>
        <dbReference type="Pfam" id="PF00135"/>
    </source>
</evidence>
<evidence type="ECO:0000256" key="5">
    <source>
        <dbReference type="ARBA" id="ARBA00023180"/>
    </source>
</evidence>
<proteinExistence type="inferred from homology"/>
<dbReference type="GO" id="GO:0106435">
    <property type="term" value="F:carboxylesterase activity"/>
    <property type="evidence" value="ECO:0007669"/>
    <property type="project" value="UniProtKB-EC"/>
</dbReference>
<dbReference type="EnsemblMetazoa" id="SCAU007566-RA">
    <property type="protein sequence ID" value="SCAU007566-PA"/>
    <property type="gene ID" value="SCAU007566"/>
</dbReference>
<keyword evidence="5" id="KW-0325">Glycoprotein</keyword>
<dbReference type="Pfam" id="PF00135">
    <property type="entry name" value="COesterase"/>
    <property type="match status" value="1"/>
</dbReference>
<evidence type="ECO:0000256" key="1">
    <source>
        <dbReference type="ARBA" id="ARBA00005964"/>
    </source>
</evidence>
<evidence type="ECO:0000256" key="2">
    <source>
        <dbReference type="ARBA" id="ARBA00022487"/>
    </source>
</evidence>
<dbReference type="SUPFAM" id="SSF53474">
    <property type="entry name" value="alpha/beta-Hydrolases"/>
    <property type="match status" value="1"/>
</dbReference>
<dbReference type="Gene3D" id="3.40.50.1820">
    <property type="entry name" value="alpha/beta hydrolase"/>
    <property type="match status" value="1"/>
</dbReference>
<sequence>MEIYLDSLERMKIGKKILAHKYKQLRAATNEYEIVHTSKGPVKGRKRKNFYSAFGKFYAFEGIPYAKPPLGELRFRAPQPTESWQEVLDCTSCKTKAMQYHYIARWKEGSEDCLYLNIYAKELNTSKPLPVMVWIHGGGFQIGEATRDLCAPDHFMQRDMVLVTFAYRLGIFGFLCFDDPELNIPGNAGLKDQVLALRWVKENIHNFNGDPNNITVFGESAGGASTQFMMSIPQTKGLFHKAIIQSGSMLCPWAHTQNHEWAYKCACKLGYKGEKSDKGVYEYLNGKSSQQLVLRDFSLLTKEQHMDNLMFFFNPVVESYVTEDCITSKPFKELMANAWGNNIPLIIGGNTDEGFLFHNMARKFPFRVNELNDCITLLPEDIKNSRDEAALKQLGLCLKHAYFEGKQPNIKDNLHHYLELMGHRAFWHPLLRTIRARCEYAAHAATFCYKFDFYSEFFNFYRTVNCGRAAKCVSHADDLPYLFHSLLNEKLNTSSREYQCIQRMIGMWYNFALTSNPNCPEIEPVVWQPLADLSEAPKCLWISDALEIKELTEYEKCKVWDEFYTQQELI</sequence>
<dbReference type="Proteomes" id="UP000095300">
    <property type="component" value="Unassembled WGS sequence"/>
</dbReference>
<evidence type="ECO:0000256" key="4">
    <source>
        <dbReference type="ARBA" id="ARBA00023157"/>
    </source>
</evidence>
<dbReference type="VEuPathDB" id="VectorBase:SCAU007566"/>
<dbReference type="AlphaFoldDB" id="A0A1I8PF73"/>
<evidence type="ECO:0000256" key="3">
    <source>
        <dbReference type="ARBA" id="ARBA00022801"/>
    </source>
</evidence>
<keyword evidence="4" id="KW-1015">Disulfide bond</keyword>
<comment type="similarity">
    <text evidence="1">Belongs to the type-B carboxylesterase/lipase family.</text>
</comment>
<gene>
    <name evidence="8" type="primary">106092185</name>
</gene>
<evidence type="ECO:0000256" key="6">
    <source>
        <dbReference type="ARBA" id="ARBA00039155"/>
    </source>
</evidence>
<evidence type="ECO:0000313" key="8">
    <source>
        <dbReference type="EnsemblMetazoa" id="SCAU007566-PA"/>
    </source>
</evidence>
<reference evidence="8" key="1">
    <citation type="submission" date="2020-05" db="UniProtKB">
        <authorList>
            <consortium name="EnsemblMetazoa"/>
        </authorList>
    </citation>
    <scope>IDENTIFICATION</scope>
    <source>
        <strain evidence="8">USDA</strain>
    </source>
</reference>
<dbReference type="FunFam" id="3.40.50.1820:FF:000092">
    <property type="entry name" value="Carboxylic ester hydrolase"/>
    <property type="match status" value="1"/>
</dbReference>